<dbReference type="SUPFAM" id="SSF110324">
    <property type="entry name" value="Ribosomal L27 protein-like"/>
    <property type="match status" value="1"/>
</dbReference>
<feature type="domain" description="L27" evidence="3">
    <location>
        <begin position="106"/>
        <end position="161"/>
    </location>
</feature>
<dbReference type="PANTHER" id="PTHR14063">
    <property type="entry name" value="PROTEIN LIN-7 HOMOLOG"/>
    <property type="match status" value="1"/>
</dbReference>
<reference evidence="6" key="1">
    <citation type="submission" date="2017-02" db="UniProtKB">
        <authorList>
            <consortium name="WormBaseParasite"/>
        </authorList>
    </citation>
    <scope>IDENTIFICATION</scope>
</reference>
<keyword evidence="5" id="KW-1185">Reference proteome</keyword>
<dbReference type="PROSITE" id="PS50106">
    <property type="entry name" value="PDZ"/>
    <property type="match status" value="1"/>
</dbReference>
<dbReference type="Pfam" id="PF01521">
    <property type="entry name" value="Fe-S_biosyn"/>
    <property type="match status" value="1"/>
</dbReference>
<dbReference type="Gene3D" id="2.30.42.10">
    <property type="match status" value="1"/>
</dbReference>
<reference evidence="4 5" key="2">
    <citation type="submission" date="2018-11" db="EMBL/GenBank/DDBJ databases">
        <authorList>
            <consortium name="Pathogen Informatics"/>
        </authorList>
    </citation>
    <scope>NUCLEOTIDE SEQUENCE [LARGE SCALE GENOMIC DNA]</scope>
    <source>
        <strain evidence="4 5">Costa Rica</strain>
    </source>
</reference>
<dbReference type="InterPro" id="IPR004172">
    <property type="entry name" value="L27_dom"/>
</dbReference>
<evidence type="ECO:0000259" key="3">
    <source>
        <dbReference type="PROSITE" id="PS51022"/>
    </source>
</evidence>
<dbReference type="InterPro" id="IPR035903">
    <property type="entry name" value="HesB-like_dom_sf"/>
</dbReference>
<dbReference type="WBParaSite" id="ACOC_0000796101-mRNA-1">
    <property type="protein sequence ID" value="ACOC_0000796101-mRNA-1"/>
    <property type="gene ID" value="ACOC_0000796101"/>
</dbReference>
<dbReference type="SUPFAM" id="SSF89360">
    <property type="entry name" value="HesB-like domain"/>
    <property type="match status" value="1"/>
</dbReference>
<sequence length="340" mass="38052">MKGSLLRVHVSTFSQMRGLLRPSTNLPFRGIYRTEGEAVRKDDILVCQRNLNYHPGLNLVIPDFSNPEMAVYEYRKDVELRKLTFNVLPFEMSRTFNLKNTEGPNLKRDIHRILELIEHVQKTGEVTSPKLVTLQKILQSEFFNAVREVYETVYDIVDIEGSPEHHFEVRASATAKATVAAFAAAEGHAHPRIVELPKTDQGLGFNVMGGKEQNSPIYISRIIPGGVADRHGGLKRGDQLIAVNGIEVLPPGERLRIEVDGGGCSGFEYKIRLDSKLQDGDRLWKGDDVEVIIDEMSLGYMRGATVDYVEDLMKSSFRVVDNPIAEKGCSCGSSFTLKMD</sequence>
<dbReference type="STRING" id="334426.A0A0R3PR79"/>
<dbReference type="AlphaFoldDB" id="A0A0R3PR79"/>
<accession>A0A0R3PR79</accession>
<dbReference type="NCBIfam" id="TIGR00049">
    <property type="entry name" value="iron-sulfur cluster assembly accessory protein"/>
    <property type="match status" value="1"/>
</dbReference>
<evidence type="ECO:0000259" key="2">
    <source>
        <dbReference type="PROSITE" id="PS50106"/>
    </source>
</evidence>
<dbReference type="GO" id="GO:0030054">
    <property type="term" value="C:cell junction"/>
    <property type="evidence" value="ECO:0007669"/>
    <property type="project" value="UniProtKB-ARBA"/>
</dbReference>
<dbReference type="OrthoDB" id="10056216at2759"/>
<dbReference type="Proteomes" id="UP000267027">
    <property type="component" value="Unassembled WGS sequence"/>
</dbReference>
<evidence type="ECO:0000313" key="4">
    <source>
        <dbReference type="EMBL" id="VDM59547.1"/>
    </source>
</evidence>
<dbReference type="Pfam" id="PF00595">
    <property type="entry name" value="PDZ"/>
    <property type="match status" value="1"/>
</dbReference>
<dbReference type="PROSITE" id="PS51022">
    <property type="entry name" value="L27"/>
    <property type="match status" value="1"/>
</dbReference>
<dbReference type="InterPro" id="IPR001478">
    <property type="entry name" value="PDZ"/>
</dbReference>
<dbReference type="GO" id="GO:0051536">
    <property type="term" value="F:iron-sulfur cluster binding"/>
    <property type="evidence" value="ECO:0007669"/>
    <property type="project" value="InterPro"/>
</dbReference>
<dbReference type="FunFam" id="2.60.300.12:FF:000025">
    <property type="match status" value="1"/>
</dbReference>
<dbReference type="SMART" id="SM00569">
    <property type="entry name" value="L27"/>
    <property type="match status" value="1"/>
</dbReference>
<name>A0A0R3PR79_ANGCS</name>
<evidence type="ECO:0000313" key="6">
    <source>
        <dbReference type="WBParaSite" id="ACOC_0000796101-mRNA-1"/>
    </source>
</evidence>
<dbReference type="OMA" id="ENTHYER"/>
<evidence type="ECO:0000256" key="1">
    <source>
        <dbReference type="ARBA" id="ARBA00006718"/>
    </source>
</evidence>
<protein>
    <submittedName>
        <fullName evidence="6">PDZ domain-containing protein</fullName>
    </submittedName>
</protein>
<dbReference type="SUPFAM" id="SSF50156">
    <property type="entry name" value="PDZ domain-like"/>
    <property type="match status" value="1"/>
</dbReference>
<dbReference type="InterPro" id="IPR000361">
    <property type="entry name" value="ATAP_core_dom"/>
</dbReference>
<dbReference type="InterPro" id="IPR036892">
    <property type="entry name" value="L27_dom_sf"/>
</dbReference>
<dbReference type="InterPro" id="IPR016092">
    <property type="entry name" value="ATAP"/>
</dbReference>
<proteinExistence type="inferred from homology"/>
<organism evidence="6">
    <name type="scientific">Angiostrongylus costaricensis</name>
    <name type="common">Nematode worm</name>
    <dbReference type="NCBI Taxonomy" id="334426"/>
    <lineage>
        <taxon>Eukaryota</taxon>
        <taxon>Metazoa</taxon>
        <taxon>Ecdysozoa</taxon>
        <taxon>Nematoda</taxon>
        <taxon>Chromadorea</taxon>
        <taxon>Rhabditida</taxon>
        <taxon>Rhabditina</taxon>
        <taxon>Rhabditomorpha</taxon>
        <taxon>Strongyloidea</taxon>
        <taxon>Metastrongylidae</taxon>
        <taxon>Angiostrongylus</taxon>
    </lineage>
</organism>
<dbReference type="SMART" id="SM00228">
    <property type="entry name" value="PDZ"/>
    <property type="match status" value="1"/>
</dbReference>
<dbReference type="Gene3D" id="1.10.287.650">
    <property type="entry name" value="L27 domain"/>
    <property type="match status" value="1"/>
</dbReference>
<dbReference type="InterPro" id="IPR014775">
    <property type="entry name" value="L27_C"/>
</dbReference>
<dbReference type="SUPFAM" id="SSF101288">
    <property type="entry name" value="L27 domain"/>
    <property type="match status" value="1"/>
</dbReference>
<comment type="similarity">
    <text evidence="1">Belongs to the HesB/IscA family.</text>
</comment>
<dbReference type="EMBL" id="UYYA01004098">
    <property type="protein sequence ID" value="VDM59547.1"/>
    <property type="molecule type" value="Genomic_DNA"/>
</dbReference>
<dbReference type="Gene3D" id="2.40.50.100">
    <property type="match status" value="1"/>
</dbReference>
<dbReference type="Gene3D" id="2.60.300.12">
    <property type="entry name" value="HesB-like domain"/>
    <property type="match status" value="1"/>
</dbReference>
<dbReference type="InterPro" id="IPR036034">
    <property type="entry name" value="PDZ_sf"/>
</dbReference>
<evidence type="ECO:0000313" key="5">
    <source>
        <dbReference type="Proteomes" id="UP000267027"/>
    </source>
</evidence>
<dbReference type="Pfam" id="PF02828">
    <property type="entry name" value="L27"/>
    <property type="match status" value="1"/>
</dbReference>
<gene>
    <name evidence="4" type="ORF">ACOC_LOCUS7962</name>
</gene>
<dbReference type="GO" id="GO:0016226">
    <property type="term" value="P:iron-sulfur cluster assembly"/>
    <property type="evidence" value="ECO:0007669"/>
    <property type="project" value="InterPro"/>
</dbReference>
<dbReference type="InterPro" id="IPR051109">
    <property type="entry name" value="MAM_complex_regulator"/>
</dbReference>
<feature type="domain" description="PDZ" evidence="2">
    <location>
        <begin position="193"/>
        <end position="248"/>
    </location>
</feature>